<dbReference type="EMBL" id="LXQD01000003">
    <property type="protein sequence ID" value="RCJ42537.1"/>
    <property type="molecule type" value="Genomic_DNA"/>
</dbReference>
<dbReference type="InterPro" id="IPR050376">
    <property type="entry name" value="Pterin-4-alpha-carb_dehyd"/>
</dbReference>
<dbReference type="PANTHER" id="PTHR42805:SF1">
    <property type="entry name" value="PTERIN-4-ALPHA-CARBINOLAMINE DEHYDRATASE-RELATED"/>
    <property type="match status" value="1"/>
</dbReference>
<sequence length="116" mass="13127">MEALLPQTCVPCSGDSPPVTEAEIAELEHQIPDWKTIEENGELRLQRVYKFPDFQTALVFTQRVGEEADKQGHHPALLTEWGKVTVTWWTHAIQGLHRNDFIMAAKTDAIATQFAK</sequence>
<dbReference type="PANTHER" id="PTHR42805">
    <property type="entry name" value="PTERIN-4-ALPHA-CARBINOLAMINE DEHYDRATASE-RELATED"/>
    <property type="match status" value="1"/>
</dbReference>
<name>A0A367S108_9NOSO</name>
<dbReference type="InterPro" id="IPR036428">
    <property type="entry name" value="PCD_sf"/>
</dbReference>
<keyword evidence="3 4" id="KW-0456">Lyase</keyword>
<organism evidence="5 6">
    <name type="scientific">Nostoc minutum NIES-26</name>
    <dbReference type="NCBI Taxonomy" id="1844469"/>
    <lineage>
        <taxon>Bacteria</taxon>
        <taxon>Bacillati</taxon>
        <taxon>Cyanobacteriota</taxon>
        <taxon>Cyanophyceae</taxon>
        <taxon>Nostocales</taxon>
        <taxon>Nostocaceae</taxon>
        <taxon>Nostoc</taxon>
    </lineage>
</organism>
<evidence type="ECO:0000256" key="3">
    <source>
        <dbReference type="ARBA" id="ARBA00023239"/>
    </source>
</evidence>
<evidence type="ECO:0000313" key="6">
    <source>
        <dbReference type="Proteomes" id="UP000252107"/>
    </source>
</evidence>
<comment type="caution">
    <text evidence="5">The sequence shown here is derived from an EMBL/GenBank/DDBJ whole genome shotgun (WGS) entry which is preliminary data.</text>
</comment>
<gene>
    <name evidence="5" type="ORF">A6770_34535</name>
</gene>
<dbReference type="AlphaFoldDB" id="A0A367S108"/>
<dbReference type="SUPFAM" id="SSF55248">
    <property type="entry name" value="PCD-like"/>
    <property type="match status" value="1"/>
</dbReference>
<dbReference type="EC" id="4.2.1.96" evidence="4"/>
<dbReference type="HAMAP" id="MF_00434">
    <property type="entry name" value="Pterin_4_alpha"/>
    <property type="match status" value="1"/>
</dbReference>
<evidence type="ECO:0000256" key="2">
    <source>
        <dbReference type="ARBA" id="ARBA00006472"/>
    </source>
</evidence>
<comment type="similarity">
    <text evidence="2 4">Belongs to the pterin-4-alpha-carbinolamine dehydratase family.</text>
</comment>
<evidence type="ECO:0000313" key="5">
    <source>
        <dbReference type="EMBL" id="RCJ42537.1"/>
    </source>
</evidence>
<dbReference type="CDD" id="cd00913">
    <property type="entry name" value="PCD_DCoH_subfamily_a"/>
    <property type="match status" value="1"/>
</dbReference>
<dbReference type="Pfam" id="PF01329">
    <property type="entry name" value="Pterin_4a"/>
    <property type="match status" value="1"/>
</dbReference>
<dbReference type="GO" id="GO:0006729">
    <property type="term" value="P:tetrahydrobiopterin biosynthetic process"/>
    <property type="evidence" value="ECO:0007669"/>
    <property type="project" value="InterPro"/>
</dbReference>
<dbReference type="NCBIfam" id="NF002016">
    <property type="entry name" value="PRK00823.1-1"/>
    <property type="match status" value="1"/>
</dbReference>
<dbReference type="InterPro" id="IPR001533">
    <property type="entry name" value="Pterin_deHydtase"/>
</dbReference>
<evidence type="ECO:0000256" key="1">
    <source>
        <dbReference type="ARBA" id="ARBA00001554"/>
    </source>
</evidence>
<protein>
    <recommendedName>
        <fullName evidence="4">Putative pterin-4-alpha-carbinolamine dehydratase</fullName>
        <shortName evidence="4">PHS</shortName>
        <ecNumber evidence="4">4.2.1.96</ecNumber>
    </recommendedName>
    <alternativeName>
        <fullName evidence="4">4-alpha-hydroxy-tetrahydropterin dehydratase</fullName>
    </alternativeName>
    <alternativeName>
        <fullName evidence="4">Pterin carbinolamine dehydratase</fullName>
        <shortName evidence="4">PCD</shortName>
    </alternativeName>
</protein>
<dbReference type="Gene3D" id="3.30.1360.20">
    <property type="entry name" value="Transcriptional coactivator/pterin dehydratase"/>
    <property type="match status" value="1"/>
</dbReference>
<evidence type="ECO:0000256" key="4">
    <source>
        <dbReference type="HAMAP-Rule" id="MF_00434"/>
    </source>
</evidence>
<dbReference type="Proteomes" id="UP000252107">
    <property type="component" value="Unassembled WGS sequence"/>
</dbReference>
<keyword evidence="6" id="KW-1185">Reference proteome</keyword>
<comment type="catalytic activity">
    <reaction evidence="1 4">
        <text>(4aS,6R)-4a-hydroxy-L-erythro-5,6,7,8-tetrahydrobiopterin = (6R)-L-erythro-6,7-dihydrobiopterin + H2O</text>
        <dbReference type="Rhea" id="RHEA:11920"/>
        <dbReference type="ChEBI" id="CHEBI:15377"/>
        <dbReference type="ChEBI" id="CHEBI:15642"/>
        <dbReference type="ChEBI" id="CHEBI:43120"/>
        <dbReference type="EC" id="4.2.1.96"/>
    </reaction>
</comment>
<proteinExistence type="inferred from homology"/>
<dbReference type="GO" id="GO:0008124">
    <property type="term" value="F:4-alpha-hydroxytetrahydrobiopterin dehydratase activity"/>
    <property type="evidence" value="ECO:0007669"/>
    <property type="project" value="UniProtKB-UniRule"/>
</dbReference>
<reference evidence="5" key="1">
    <citation type="submission" date="2016-04" db="EMBL/GenBank/DDBJ databases">
        <authorList>
            <person name="Tabuchi Yagui T.R."/>
        </authorList>
    </citation>
    <scope>NUCLEOTIDE SEQUENCE [LARGE SCALE GENOMIC DNA]</scope>
    <source>
        <strain evidence="5">NIES-26</strain>
    </source>
</reference>
<accession>A0A367S108</accession>